<evidence type="ECO:0000256" key="7">
    <source>
        <dbReference type="ARBA" id="ARBA00023136"/>
    </source>
</evidence>
<evidence type="ECO:0000256" key="10">
    <source>
        <dbReference type="SAM" id="SignalP"/>
    </source>
</evidence>
<dbReference type="GO" id="GO:0005886">
    <property type="term" value="C:plasma membrane"/>
    <property type="evidence" value="ECO:0007669"/>
    <property type="project" value="UniProtKB-SubCell"/>
</dbReference>
<dbReference type="InterPro" id="IPR051125">
    <property type="entry name" value="ABC-4/HrtB_transporter"/>
</dbReference>
<protein>
    <recommendedName>
        <fullName evidence="11">ABC transporter domain-containing protein</fullName>
    </recommendedName>
</protein>
<evidence type="ECO:0000256" key="4">
    <source>
        <dbReference type="ARBA" id="ARBA00022741"/>
    </source>
</evidence>
<comment type="caution">
    <text evidence="12">The sequence shown here is derived from an EMBL/GenBank/DDBJ whole genome shotgun (WGS) entry which is preliminary data.</text>
</comment>
<name>A0AA39CRC3_9EURO</name>
<keyword evidence="2" id="KW-1003">Cell membrane</keyword>
<evidence type="ECO:0000256" key="1">
    <source>
        <dbReference type="ARBA" id="ARBA00004429"/>
    </source>
</evidence>
<dbReference type="InterPro" id="IPR003593">
    <property type="entry name" value="AAA+_ATPase"/>
</dbReference>
<keyword evidence="10" id="KW-0732">Signal</keyword>
<dbReference type="PANTHER" id="PTHR43738:SF2">
    <property type="entry name" value="ABC TRANSPORTER PERMEASE"/>
    <property type="match status" value="1"/>
</dbReference>
<evidence type="ECO:0000256" key="5">
    <source>
        <dbReference type="ARBA" id="ARBA00022840"/>
    </source>
</evidence>
<comment type="subcellular location">
    <subcellularLocation>
        <location evidence="1">Cell inner membrane</location>
        <topology evidence="1">Multi-pass membrane protein</topology>
    </subcellularLocation>
</comment>
<evidence type="ECO:0000256" key="2">
    <source>
        <dbReference type="ARBA" id="ARBA00022475"/>
    </source>
</evidence>
<dbReference type="PROSITE" id="PS50893">
    <property type="entry name" value="ABC_TRANSPORTER_2"/>
    <property type="match status" value="1"/>
</dbReference>
<accession>A0AA39CRC3</accession>
<evidence type="ECO:0000256" key="6">
    <source>
        <dbReference type="ARBA" id="ARBA00022989"/>
    </source>
</evidence>
<proteinExistence type="inferred from homology"/>
<dbReference type="InterPro" id="IPR003439">
    <property type="entry name" value="ABC_transporter-like_ATP-bd"/>
</dbReference>
<feature type="transmembrane region" description="Helical" evidence="9">
    <location>
        <begin position="759"/>
        <end position="781"/>
    </location>
</feature>
<evidence type="ECO:0000313" key="12">
    <source>
        <dbReference type="EMBL" id="KAJ9617777.1"/>
    </source>
</evidence>
<dbReference type="GO" id="GO:0005524">
    <property type="term" value="F:ATP binding"/>
    <property type="evidence" value="ECO:0007669"/>
    <property type="project" value="UniProtKB-KW"/>
</dbReference>
<keyword evidence="6 9" id="KW-1133">Transmembrane helix</keyword>
<evidence type="ECO:0000256" key="8">
    <source>
        <dbReference type="ARBA" id="ARBA00038388"/>
    </source>
</evidence>
<dbReference type="Pfam" id="PF02687">
    <property type="entry name" value="FtsX"/>
    <property type="match status" value="1"/>
</dbReference>
<keyword evidence="5" id="KW-0067">ATP-binding</keyword>
<dbReference type="AlphaFoldDB" id="A0AA39CRC3"/>
<dbReference type="Pfam" id="PF10986">
    <property type="entry name" value="ZrgA"/>
    <property type="match status" value="1"/>
</dbReference>
<feature type="transmembrane region" description="Helical" evidence="9">
    <location>
        <begin position="705"/>
        <end position="728"/>
    </location>
</feature>
<organism evidence="12">
    <name type="scientific">Knufia peltigerae</name>
    <dbReference type="NCBI Taxonomy" id="1002370"/>
    <lineage>
        <taxon>Eukaryota</taxon>
        <taxon>Fungi</taxon>
        <taxon>Dikarya</taxon>
        <taxon>Ascomycota</taxon>
        <taxon>Pezizomycotina</taxon>
        <taxon>Eurotiomycetes</taxon>
        <taxon>Chaetothyriomycetidae</taxon>
        <taxon>Chaetothyriales</taxon>
        <taxon>Trichomeriaceae</taxon>
        <taxon>Knufia</taxon>
    </lineage>
</organism>
<dbReference type="InterPro" id="IPR021253">
    <property type="entry name" value="ZrgA-like"/>
</dbReference>
<evidence type="ECO:0000256" key="9">
    <source>
        <dbReference type="SAM" id="Phobius"/>
    </source>
</evidence>
<dbReference type="EMBL" id="JAPDRN010000153">
    <property type="protein sequence ID" value="KAJ9617777.1"/>
    <property type="molecule type" value="Genomic_DNA"/>
</dbReference>
<keyword evidence="4" id="KW-0547">Nucleotide-binding</keyword>
<feature type="chain" id="PRO_5041350680" description="ABC transporter domain-containing protein" evidence="10">
    <location>
        <begin position="19"/>
        <end position="793"/>
    </location>
</feature>
<dbReference type="Pfam" id="PF00005">
    <property type="entry name" value="ABC_tran"/>
    <property type="match status" value="1"/>
</dbReference>
<keyword evidence="3 9" id="KW-0812">Transmembrane</keyword>
<dbReference type="InterPro" id="IPR025857">
    <property type="entry name" value="MacB_PCD"/>
</dbReference>
<dbReference type="PANTHER" id="PTHR43738">
    <property type="entry name" value="ABC TRANSPORTER, MEMBRANE PROTEIN"/>
    <property type="match status" value="1"/>
</dbReference>
<evidence type="ECO:0000259" key="11">
    <source>
        <dbReference type="PROSITE" id="PS50893"/>
    </source>
</evidence>
<dbReference type="GO" id="GO:0016887">
    <property type="term" value="F:ATP hydrolysis activity"/>
    <property type="evidence" value="ECO:0007669"/>
    <property type="project" value="InterPro"/>
</dbReference>
<feature type="domain" description="ABC transporter" evidence="11">
    <location>
        <begin position="164"/>
        <end position="407"/>
    </location>
</feature>
<keyword evidence="7 9" id="KW-0472">Membrane</keyword>
<evidence type="ECO:0000256" key="3">
    <source>
        <dbReference type="ARBA" id="ARBA00022692"/>
    </source>
</evidence>
<gene>
    <name evidence="12" type="ORF">H2204_013444</name>
</gene>
<feature type="signal peptide" evidence="10">
    <location>
        <begin position="1"/>
        <end position="18"/>
    </location>
</feature>
<dbReference type="Gene3D" id="3.40.50.300">
    <property type="entry name" value="P-loop containing nucleotide triphosphate hydrolases"/>
    <property type="match status" value="1"/>
</dbReference>
<dbReference type="Pfam" id="PF12704">
    <property type="entry name" value="MacB_PCD"/>
    <property type="match status" value="1"/>
</dbReference>
<feature type="transmembrane region" description="Helical" evidence="9">
    <location>
        <begin position="663"/>
        <end position="685"/>
    </location>
</feature>
<dbReference type="InterPro" id="IPR003838">
    <property type="entry name" value="ABC3_permease_C"/>
</dbReference>
<reference evidence="12" key="1">
    <citation type="submission" date="2022-10" db="EMBL/GenBank/DDBJ databases">
        <title>Culturing micro-colonial fungi from biological soil crusts in the Mojave desert and describing Neophaeococcomyces mojavensis, and introducing the new genera and species Taxawa tesnikishii.</title>
        <authorList>
            <person name="Kurbessoian T."/>
            <person name="Stajich J.E."/>
        </authorList>
    </citation>
    <scope>NUCLEOTIDE SEQUENCE</scope>
    <source>
        <strain evidence="12">TK_35</strain>
    </source>
</reference>
<sequence length="793" mass="83643">MKRFAALLLLLAAHSANAHDVRHHDAHVHGQADVDLAVDQGALELALRAPGIGILDFERPPADSREQAALARARSILQSGSWVTLPSAAQCRLDHAEATAEGFAPVAVATQPGQHTHAGFTAALRYHCANPAALRGLALPLPTLFPGLHEPAGAAGAMNEAAIIDLQGVQFSYAGRAVLDIAQLQVRAGSSVLLRGASGSGKSTLLGLLAGILLPGRGSIRVAGQAVNRLGAAARDRFRADQLGVIFQQFNLLPFLSVRNNIALGVRFSPLRNARIEGGLDAEIARLLRTLQLDPALMPRAAGTLSVGQQQRVAAARALIGRPAVLLADEPTSALDPDAATAFLQLMSAQCRAAGTTALVVSHDDRLQPLFDQGVHMFELAWASLRSRALSVSLTVLVITLSVVLLLGVERIRTQAHEGFASTVSGTDLIVGARSGPVNLLLYSVFHIGDPTNNVSWQSYQELSTLPQVKWAVPLSLGDSWRGYRVIGTTAGYFEHYRHGAGHPLAFAQGQPFDDLYDAVVGAEVAQAAHIGVGADIVLAHGTGAVTLATHADKPFRVVGILQRTGTPVDSSVLVSLPAIEAIHVDWRSGVQLRSQHVSAEQARQLDLTPTSITAFMLGLNSRIATFSVQRSINEYPDEALQAILPGVTLQQLWQSLGTAERALQLISAMVVLLGMVSLMALLVSTLQERRREMAVLRAAGARPAYVACLLVVEAVATAAMACALALAVLTCASVVGRSWALANFGLSITHVWPDARELAWVGGVLLISAVAGLLPALLAYRRTLADGLAPAS</sequence>
<dbReference type="InterPro" id="IPR027417">
    <property type="entry name" value="P-loop_NTPase"/>
</dbReference>
<dbReference type="SMART" id="SM00382">
    <property type="entry name" value="AAA"/>
    <property type="match status" value="1"/>
</dbReference>
<dbReference type="SUPFAM" id="SSF52540">
    <property type="entry name" value="P-loop containing nucleoside triphosphate hydrolases"/>
    <property type="match status" value="1"/>
</dbReference>
<comment type="similarity">
    <text evidence="8">Belongs to the ABC transporter superfamily. Macrolide exporter (TC 3.A.1.122) family.</text>
</comment>